<evidence type="ECO:0000313" key="3">
    <source>
        <dbReference type="Proteomes" id="UP000003178"/>
    </source>
</evidence>
<keyword evidence="3" id="KW-1185">Reference proteome</keyword>
<keyword evidence="1" id="KW-1133">Transmembrane helix</keyword>
<protein>
    <recommendedName>
        <fullName evidence="4">ABC-2 transporter permease</fullName>
    </recommendedName>
</protein>
<accession>B6G1C5</accession>
<organism evidence="2 3">
    <name type="scientific">Peptacetobacter hiranonis (strain DSM 13275 / JCM 10541 / KCTC 15199 / TO-931)</name>
    <name type="common">Clostridium hiranonis</name>
    <dbReference type="NCBI Taxonomy" id="500633"/>
    <lineage>
        <taxon>Bacteria</taxon>
        <taxon>Bacillati</taxon>
        <taxon>Bacillota</taxon>
        <taxon>Clostridia</taxon>
        <taxon>Peptostreptococcales</taxon>
        <taxon>Peptostreptococcaceae</taxon>
        <taxon>Peptacetobacter</taxon>
    </lineage>
</organism>
<dbReference type="STRING" id="500633.CLOHIR_01931"/>
<dbReference type="EMBL" id="ABWP01000073">
    <property type="protein sequence ID" value="EEA84391.1"/>
    <property type="molecule type" value="Genomic_DNA"/>
</dbReference>
<reference evidence="2 3" key="1">
    <citation type="submission" date="2008-09" db="EMBL/GenBank/DDBJ databases">
        <authorList>
            <person name="Fulton L."/>
            <person name="Clifton S."/>
            <person name="Fulton B."/>
            <person name="Xu J."/>
            <person name="Minx P."/>
            <person name="Pepin K.H."/>
            <person name="Johnson M."/>
            <person name="Thiruvilangam P."/>
            <person name="Bhonagiri V."/>
            <person name="Nash W.E."/>
            <person name="Mardis E.R."/>
            <person name="Wilson R.K."/>
        </authorList>
    </citation>
    <scope>NUCLEOTIDE SEQUENCE [LARGE SCALE GENOMIC DNA]</scope>
    <source>
        <strain evidence="2 3">DSM 13275</strain>
    </source>
</reference>
<dbReference type="Pfam" id="PF13346">
    <property type="entry name" value="ABC2_membrane_5"/>
    <property type="match status" value="1"/>
</dbReference>
<dbReference type="PANTHER" id="PTHR41309">
    <property type="entry name" value="MEMBRANE PROTEIN-RELATED"/>
    <property type="match status" value="1"/>
</dbReference>
<keyword evidence="1" id="KW-0472">Membrane</keyword>
<keyword evidence="1" id="KW-0812">Transmembrane</keyword>
<feature type="transmembrane region" description="Helical" evidence="1">
    <location>
        <begin position="142"/>
        <end position="161"/>
    </location>
</feature>
<gene>
    <name evidence="2" type="ORF">CLOHIR_01931</name>
</gene>
<dbReference type="eggNOG" id="ENOG502ZMX0">
    <property type="taxonomic scope" value="Bacteria"/>
</dbReference>
<dbReference type="PANTHER" id="PTHR41309:SF2">
    <property type="entry name" value="MEMBRANE PROTEIN"/>
    <property type="match status" value="1"/>
</dbReference>
<proteinExistence type="predicted"/>
<dbReference type="Proteomes" id="UP000003178">
    <property type="component" value="Unassembled WGS sequence"/>
</dbReference>
<evidence type="ECO:0008006" key="4">
    <source>
        <dbReference type="Google" id="ProtNLM"/>
    </source>
</evidence>
<dbReference type="InterPro" id="IPR025699">
    <property type="entry name" value="ABC2_memb-like"/>
</dbReference>
<dbReference type="HOGENOM" id="CLU_1213886_0_0_9"/>
<feature type="transmembrane region" description="Helical" evidence="1">
    <location>
        <begin position="20"/>
        <end position="39"/>
    </location>
</feature>
<evidence type="ECO:0000313" key="2">
    <source>
        <dbReference type="EMBL" id="EEA84391.1"/>
    </source>
</evidence>
<sequence>MLNLIKKDLIVCVKSERFNVIKYILIFILMYLFCNDISYYATPVIITYLIMIGVFSSDYDNNSDKFIRSIPIDLDDIVYSRYLIGAATSIVITILTLFIHDILSISMFRRTVFYDFVFAMNINLIVLSITMPLFFRYGYEKIKIAASILAIAIFTIFGAFLNALSEKIYRVANTGVLVAMNTSRYETIHAFNQIFRGIVSKINVDSINIVTVGVACIIIFIISMGVSLKAMKKNRYIK</sequence>
<dbReference type="OrthoDB" id="1757899at2"/>
<evidence type="ECO:0000256" key="1">
    <source>
        <dbReference type="SAM" id="Phobius"/>
    </source>
</evidence>
<dbReference type="AlphaFoldDB" id="B6G1C5"/>
<dbReference type="RefSeq" id="WP_006440793.1">
    <property type="nucleotide sequence ID" value="NZ_DS995359.1"/>
</dbReference>
<comment type="caution">
    <text evidence="2">The sequence shown here is derived from an EMBL/GenBank/DDBJ whole genome shotgun (WGS) entry which is preliminary data.</text>
</comment>
<feature type="transmembrane region" description="Helical" evidence="1">
    <location>
        <begin position="112"/>
        <end position="135"/>
    </location>
</feature>
<feature type="transmembrane region" description="Helical" evidence="1">
    <location>
        <begin position="207"/>
        <end position="228"/>
    </location>
</feature>
<feature type="transmembrane region" description="Helical" evidence="1">
    <location>
        <begin position="82"/>
        <end position="100"/>
    </location>
</feature>
<reference evidence="2 3" key="2">
    <citation type="submission" date="2008-10" db="EMBL/GenBank/DDBJ databases">
        <title>Draft genome sequence of Clostridium hiranonis (DSM 13275).</title>
        <authorList>
            <person name="Sudarsanam P."/>
            <person name="Ley R."/>
            <person name="Guruge J."/>
            <person name="Turnbaugh P.J."/>
            <person name="Mahowald M."/>
            <person name="Liep D."/>
            <person name="Gordon J."/>
        </authorList>
    </citation>
    <scope>NUCLEOTIDE SEQUENCE [LARGE SCALE GENOMIC DNA]</scope>
    <source>
        <strain evidence="2 3">DSM 13275</strain>
    </source>
</reference>
<name>B6G1C5_PEPHT</name>